<dbReference type="EMBL" id="JANIEX010000991">
    <property type="protein sequence ID" value="KAJ3561531.1"/>
    <property type="molecule type" value="Genomic_DNA"/>
</dbReference>
<sequence>MRFFNCIILAATFCGTLTSAIPVEADAGKFSMVLLRITDKLINQLRPAARPVPSATTTSLPGDGIFIKNVFYDSDA</sequence>
<reference evidence="2" key="1">
    <citation type="submission" date="2022-07" db="EMBL/GenBank/DDBJ databases">
        <title>Genome Sequence of Leucocoprinus birnbaumii.</title>
        <authorList>
            <person name="Buettner E."/>
        </authorList>
    </citation>
    <scope>NUCLEOTIDE SEQUENCE</scope>
    <source>
        <strain evidence="2">VT141</strain>
    </source>
</reference>
<comment type="caution">
    <text evidence="2">The sequence shown here is derived from an EMBL/GenBank/DDBJ whole genome shotgun (WGS) entry which is preliminary data.</text>
</comment>
<protein>
    <submittedName>
        <fullName evidence="2">Uncharacterized protein</fullName>
    </submittedName>
</protein>
<name>A0AAD5YS72_9AGAR</name>
<proteinExistence type="predicted"/>
<dbReference type="AlphaFoldDB" id="A0AAD5YS72"/>
<keyword evidence="3" id="KW-1185">Reference proteome</keyword>
<dbReference type="Proteomes" id="UP001213000">
    <property type="component" value="Unassembled WGS sequence"/>
</dbReference>
<feature type="signal peptide" evidence="1">
    <location>
        <begin position="1"/>
        <end position="20"/>
    </location>
</feature>
<evidence type="ECO:0000256" key="1">
    <source>
        <dbReference type="SAM" id="SignalP"/>
    </source>
</evidence>
<organism evidence="2 3">
    <name type="scientific">Leucocoprinus birnbaumii</name>
    <dbReference type="NCBI Taxonomy" id="56174"/>
    <lineage>
        <taxon>Eukaryota</taxon>
        <taxon>Fungi</taxon>
        <taxon>Dikarya</taxon>
        <taxon>Basidiomycota</taxon>
        <taxon>Agaricomycotina</taxon>
        <taxon>Agaricomycetes</taxon>
        <taxon>Agaricomycetidae</taxon>
        <taxon>Agaricales</taxon>
        <taxon>Agaricineae</taxon>
        <taxon>Agaricaceae</taxon>
        <taxon>Leucocoprinus</taxon>
    </lineage>
</organism>
<evidence type="ECO:0000313" key="2">
    <source>
        <dbReference type="EMBL" id="KAJ3561531.1"/>
    </source>
</evidence>
<accession>A0AAD5YS72</accession>
<keyword evidence="1" id="KW-0732">Signal</keyword>
<evidence type="ECO:0000313" key="3">
    <source>
        <dbReference type="Proteomes" id="UP001213000"/>
    </source>
</evidence>
<feature type="chain" id="PRO_5042051255" evidence="1">
    <location>
        <begin position="21"/>
        <end position="76"/>
    </location>
</feature>
<gene>
    <name evidence="2" type="ORF">NP233_g10137</name>
</gene>